<keyword evidence="11 13" id="KW-0472">Membrane</keyword>
<evidence type="ECO:0000256" key="3">
    <source>
        <dbReference type="ARBA" id="ARBA00010617"/>
    </source>
</evidence>
<dbReference type="InterPro" id="IPR001128">
    <property type="entry name" value="Cyt_P450"/>
</dbReference>
<evidence type="ECO:0000256" key="11">
    <source>
        <dbReference type="ARBA" id="ARBA00023136"/>
    </source>
</evidence>
<evidence type="ECO:0000256" key="6">
    <source>
        <dbReference type="ARBA" id="ARBA00022723"/>
    </source>
</evidence>
<feature type="transmembrane region" description="Helical" evidence="13">
    <location>
        <begin position="66"/>
        <end position="87"/>
    </location>
</feature>
<evidence type="ECO:0000256" key="1">
    <source>
        <dbReference type="ARBA" id="ARBA00001971"/>
    </source>
</evidence>
<dbReference type="GO" id="GO:0016020">
    <property type="term" value="C:membrane"/>
    <property type="evidence" value="ECO:0007669"/>
    <property type="project" value="UniProtKB-SubCell"/>
</dbReference>
<dbReference type="InterPro" id="IPR036396">
    <property type="entry name" value="Cyt_P450_sf"/>
</dbReference>
<name>A0A0F7ZSB3_9HYPO</name>
<keyword evidence="10" id="KW-0503">Monooxygenase</keyword>
<keyword evidence="9 12" id="KW-0408">Iron</keyword>
<keyword evidence="6 12" id="KW-0479">Metal-binding</keyword>
<proteinExistence type="inferred from homology"/>
<dbReference type="CDD" id="cd11061">
    <property type="entry name" value="CYP67-like"/>
    <property type="match status" value="1"/>
</dbReference>
<dbReference type="GO" id="GO:0004497">
    <property type="term" value="F:monooxygenase activity"/>
    <property type="evidence" value="ECO:0007669"/>
    <property type="project" value="UniProtKB-KW"/>
</dbReference>
<dbReference type="EMBL" id="KQ030589">
    <property type="protein sequence ID" value="KJZ71063.1"/>
    <property type="molecule type" value="Genomic_DNA"/>
</dbReference>
<keyword evidence="5 13" id="KW-0812">Transmembrane</keyword>
<feature type="binding site" description="axial binding residue" evidence="12">
    <location>
        <position position="486"/>
    </location>
    <ligand>
        <name>heme</name>
        <dbReference type="ChEBI" id="CHEBI:30413"/>
    </ligand>
    <ligandPart>
        <name>Fe</name>
        <dbReference type="ChEBI" id="CHEBI:18248"/>
    </ligandPart>
</feature>
<keyword evidence="4 12" id="KW-0349">Heme</keyword>
<dbReference type="GO" id="GO:0020037">
    <property type="term" value="F:heme binding"/>
    <property type="evidence" value="ECO:0007669"/>
    <property type="project" value="InterPro"/>
</dbReference>
<comment type="subcellular location">
    <subcellularLocation>
        <location evidence="2">Membrane</location>
    </subcellularLocation>
</comment>
<dbReference type="SUPFAM" id="SSF48264">
    <property type="entry name" value="Cytochrome P450"/>
    <property type="match status" value="1"/>
</dbReference>
<reference evidence="14 15" key="1">
    <citation type="journal article" date="2014" name="Genome Biol. Evol.">
        <title>Comparative genomics and transcriptomics analyses reveal divergent lifestyle features of nematode endoparasitic fungus Hirsutella minnesotensis.</title>
        <authorList>
            <person name="Lai Y."/>
            <person name="Liu K."/>
            <person name="Zhang X."/>
            <person name="Zhang X."/>
            <person name="Li K."/>
            <person name="Wang N."/>
            <person name="Shu C."/>
            <person name="Wu Y."/>
            <person name="Wang C."/>
            <person name="Bushley K.E."/>
            <person name="Xiang M."/>
            <person name="Liu X."/>
        </authorList>
    </citation>
    <scope>NUCLEOTIDE SEQUENCE [LARGE SCALE GENOMIC DNA]</scope>
    <source>
        <strain evidence="14 15">3608</strain>
    </source>
</reference>
<evidence type="ECO:0000256" key="13">
    <source>
        <dbReference type="SAM" id="Phobius"/>
    </source>
</evidence>
<comment type="similarity">
    <text evidence="3">Belongs to the cytochrome P450 family.</text>
</comment>
<accession>A0A0F7ZSB3</accession>
<gene>
    <name evidence="14" type="ORF">HIM_09535</name>
</gene>
<evidence type="ECO:0000256" key="4">
    <source>
        <dbReference type="ARBA" id="ARBA00022617"/>
    </source>
</evidence>
<dbReference type="PANTHER" id="PTHR24305:SF112">
    <property type="entry name" value="L-ORNITHINE-N5-MONOOXYGENASE (EUROFUNG)"/>
    <property type="match status" value="1"/>
</dbReference>
<evidence type="ECO:0000256" key="8">
    <source>
        <dbReference type="ARBA" id="ARBA00023002"/>
    </source>
</evidence>
<keyword evidence="15" id="KW-1185">Reference proteome</keyword>
<keyword evidence="8" id="KW-0560">Oxidoreductase</keyword>
<organism evidence="14 15">
    <name type="scientific">Hirsutella minnesotensis 3608</name>
    <dbReference type="NCBI Taxonomy" id="1043627"/>
    <lineage>
        <taxon>Eukaryota</taxon>
        <taxon>Fungi</taxon>
        <taxon>Dikarya</taxon>
        <taxon>Ascomycota</taxon>
        <taxon>Pezizomycotina</taxon>
        <taxon>Sordariomycetes</taxon>
        <taxon>Hypocreomycetidae</taxon>
        <taxon>Hypocreales</taxon>
        <taxon>Ophiocordycipitaceae</taxon>
        <taxon>Hirsutella</taxon>
    </lineage>
</organism>
<dbReference type="InterPro" id="IPR002401">
    <property type="entry name" value="Cyt_P450_E_grp-I"/>
</dbReference>
<evidence type="ECO:0000256" key="12">
    <source>
        <dbReference type="PIRSR" id="PIRSR602401-1"/>
    </source>
</evidence>
<dbReference type="Proteomes" id="UP000054481">
    <property type="component" value="Unassembled WGS sequence"/>
</dbReference>
<dbReference type="PRINTS" id="PR00463">
    <property type="entry name" value="EP450I"/>
</dbReference>
<dbReference type="Gene3D" id="1.10.630.10">
    <property type="entry name" value="Cytochrome P450"/>
    <property type="match status" value="1"/>
</dbReference>
<evidence type="ECO:0000256" key="7">
    <source>
        <dbReference type="ARBA" id="ARBA00022989"/>
    </source>
</evidence>
<protein>
    <recommendedName>
        <fullName evidence="16">Tryprostatin B 6-hydroxylase</fullName>
    </recommendedName>
</protein>
<feature type="transmembrane region" description="Helical" evidence="13">
    <location>
        <begin position="35"/>
        <end position="54"/>
    </location>
</feature>
<evidence type="ECO:0008006" key="16">
    <source>
        <dbReference type="Google" id="ProtNLM"/>
    </source>
</evidence>
<dbReference type="GO" id="GO:0005506">
    <property type="term" value="F:iron ion binding"/>
    <property type="evidence" value="ECO:0007669"/>
    <property type="project" value="InterPro"/>
</dbReference>
<comment type="cofactor">
    <cofactor evidence="1 12">
        <name>heme</name>
        <dbReference type="ChEBI" id="CHEBI:30413"/>
    </cofactor>
</comment>
<dbReference type="OrthoDB" id="6692864at2759"/>
<evidence type="ECO:0000256" key="10">
    <source>
        <dbReference type="ARBA" id="ARBA00023033"/>
    </source>
</evidence>
<evidence type="ECO:0000313" key="15">
    <source>
        <dbReference type="Proteomes" id="UP000054481"/>
    </source>
</evidence>
<dbReference type="Pfam" id="PF00067">
    <property type="entry name" value="p450"/>
    <property type="match status" value="1"/>
</dbReference>
<dbReference type="InterPro" id="IPR050121">
    <property type="entry name" value="Cytochrome_P450_monoxygenase"/>
</dbReference>
<dbReference type="PRINTS" id="PR00385">
    <property type="entry name" value="P450"/>
</dbReference>
<evidence type="ECO:0000256" key="5">
    <source>
        <dbReference type="ARBA" id="ARBA00022692"/>
    </source>
</evidence>
<evidence type="ECO:0000256" key="9">
    <source>
        <dbReference type="ARBA" id="ARBA00023004"/>
    </source>
</evidence>
<dbReference type="AlphaFoldDB" id="A0A0F7ZSB3"/>
<evidence type="ECO:0000313" key="14">
    <source>
        <dbReference type="EMBL" id="KJZ71063.1"/>
    </source>
</evidence>
<evidence type="ECO:0000256" key="2">
    <source>
        <dbReference type="ARBA" id="ARBA00004370"/>
    </source>
</evidence>
<dbReference type="PANTHER" id="PTHR24305">
    <property type="entry name" value="CYTOCHROME P450"/>
    <property type="match status" value="1"/>
</dbReference>
<dbReference type="GO" id="GO:0016705">
    <property type="term" value="F:oxidoreductase activity, acting on paired donors, with incorporation or reduction of molecular oxygen"/>
    <property type="evidence" value="ECO:0007669"/>
    <property type="project" value="InterPro"/>
</dbReference>
<sequence length="548" mass="61440">MPSMSLAIQTSSALFGVGSHVAYFIKGEHHPRAPLYAKLVLLGPCALTPVLIFSSDESTRTTCLNLLSIGLWYLVGLFLSILTYRLFLHPLRSYPGPLGARISGMWFTSQVASERRAFEKVENLHEQYGPFVRIGPSALAVNHPDAIETLFGSKSKCFKGDWYDSSNSLFVTLHSARQKSVHGPWRRLWSGAFGDQQLRSYEGRIVKVREKLVAKFQASAKAKEALDVTEQFHYFNFDVTSDLAFGNSLDTLDDPSQRWTIETMQKGATFLELFLPAWIFVLLVSIPGADNGFLRFARLCRQLIEKRIKNEPDKPDIMATILAQWKDKKITPEGKKALFGDAQLIIVAGSDTSSAVMSVLSYEFARNPSHVEKLRKELAPFTVDGRVDFARIQNLDHLNGVINEAMRLFPPVPSIIPRLTPPEGVEIGGRYIPGNTTVACSQYVLNRTESLYPQANEFIPERWYSKPEMVTDKSIFVPFSIGPYNCIGKSLALQNIRNTIAELVTRFDFSPGPNNDMDLYKKGARDAFTLQPARLRLNISFAKSDEKA</sequence>
<keyword evidence="7 13" id="KW-1133">Transmembrane helix</keyword>